<dbReference type="InterPro" id="IPR036390">
    <property type="entry name" value="WH_DNA-bd_sf"/>
</dbReference>
<protein>
    <submittedName>
        <fullName evidence="5">Transcriptional regulator, HxlR family</fullName>
    </submittedName>
</protein>
<proteinExistence type="predicted"/>
<evidence type="ECO:0000256" key="1">
    <source>
        <dbReference type="ARBA" id="ARBA00023015"/>
    </source>
</evidence>
<evidence type="ECO:0000256" key="3">
    <source>
        <dbReference type="ARBA" id="ARBA00023163"/>
    </source>
</evidence>
<feature type="domain" description="HTH hxlR-type" evidence="4">
    <location>
        <begin position="22"/>
        <end position="125"/>
    </location>
</feature>
<dbReference type="AlphaFoldDB" id="A0A1I7FBF2"/>
<dbReference type="RefSeq" id="WP_177229060.1">
    <property type="nucleotide sequence ID" value="NZ_FPBK01000001.1"/>
</dbReference>
<dbReference type="GO" id="GO:0003677">
    <property type="term" value="F:DNA binding"/>
    <property type="evidence" value="ECO:0007669"/>
    <property type="project" value="UniProtKB-KW"/>
</dbReference>
<dbReference type="PANTHER" id="PTHR33204">
    <property type="entry name" value="TRANSCRIPTIONAL REGULATOR, MARR FAMILY"/>
    <property type="match status" value="1"/>
</dbReference>
<dbReference type="SUPFAM" id="SSF46785">
    <property type="entry name" value="Winged helix' DNA-binding domain"/>
    <property type="match status" value="1"/>
</dbReference>
<evidence type="ECO:0000256" key="2">
    <source>
        <dbReference type="ARBA" id="ARBA00023125"/>
    </source>
</evidence>
<sequence>MQKTPVFLVEEEETQVHTTDSCLAAMKAVQDSLYVLNGKWKLPIIISLTFGNKRFTEIARDIPRITDRMLSKELQELELNMLVERIQDEASPSITRYKLTAYGKTLDPAIQELYKWGINHREKIKEE</sequence>
<name>A0A1I7FBF2_9FLAO</name>
<organism evidence="5 6">
    <name type="scientific">Pustulibacterium marinum</name>
    <dbReference type="NCBI Taxonomy" id="1224947"/>
    <lineage>
        <taxon>Bacteria</taxon>
        <taxon>Pseudomonadati</taxon>
        <taxon>Bacteroidota</taxon>
        <taxon>Flavobacteriia</taxon>
        <taxon>Flavobacteriales</taxon>
        <taxon>Flavobacteriaceae</taxon>
        <taxon>Pustulibacterium</taxon>
    </lineage>
</organism>
<accession>A0A1I7FBF2</accession>
<dbReference type="EMBL" id="FPBK01000001">
    <property type="protein sequence ID" value="SFU33509.1"/>
    <property type="molecule type" value="Genomic_DNA"/>
</dbReference>
<dbReference type="Gene3D" id="1.10.10.10">
    <property type="entry name" value="Winged helix-like DNA-binding domain superfamily/Winged helix DNA-binding domain"/>
    <property type="match status" value="1"/>
</dbReference>
<dbReference type="STRING" id="1224947.SAMN05216480_101821"/>
<dbReference type="InterPro" id="IPR036388">
    <property type="entry name" value="WH-like_DNA-bd_sf"/>
</dbReference>
<evidence type="ECO:0000259" key="4">
    <source>
        <dbReference type="PROSITE" id="PS51118"/>
    </source>
</evidence>
<keyword evidence="2" id="KW-0238">DNA-binding</keyword>
<keyword evidence="3" id="KW-0804">Transcription</keyword>
<dbReference type="Pfam" id="PF01638">
    <property type="entry name" value="HxlR"/>
    <property type="match status" value="1"/>
</dbReference>
<gene>
    <name evidence="5" type="ORF">SAMN05216480_101821</name>
</gene>
<keyword evidence="6" id="KW-1185">Reference proteome</keyword>
<evidence type="ECO:0000313" key="5">
    <source>
        <dbReference type="EMBL" id="SFU33509.1"/>
    </source>
</evidence>
<dbReference type="PANTHER" id="PTHR33204:SF29">
    <property type="entry name" value="TRANSCRIPTIONAL REGULATOR"/>
    <property type="match status" value="1"/>
</dbReference>
<evidence type="ECO:0000313" key="6">
    <source>
        <dbReference type="Proteomes" id="UP000199138"/>
    </source>
</evidence>
<dbReference type="Proteomes" id="UP000199138">
    <property type="component" value="Unassembled WGS sequence"/>
</dbReference>
<dbReference type="InterPro" id="IPR002577">
    <property type="entry name" value="HTH_HxlR"/>
</dbReference>
<reference evidence="5 6" key="1">
    <citation type="submission" date="2016-10" db="EMBL/GenBank/DDBJ databases">
        <authorList>
            <person name="de Groot N.N."/>
        </authorList>
    </citation>
    <scope>NUCLEOTIDE SEQUENCE [LARGE SCALE GENOMIC DNA]</scope>
    <source>
        <strain evidence="5 6">CGMCC 1.12333</strain>
    </source>
</reference>
<dbReference type="PROSITE" id="PS51118">
    <property type="entry name" value="HTH_HXLR"/>
    <property type="match status" value="1"/>
</dbReference>
<keyword evidence="1" id="KW-0805">Transcription regulation</keyword>